<proteinExistence type="predicted"/>
<keyword evidence="5" id="KW-1185">Reference proteome</keyword>
<dbReference type="Proteomes" id="UP001469553">
    <property type="component" value="Unassembled WGS sequence"/>
</dbReference>
<evidence type="ECO:0000313" key="5">
    <source>
        <dbReference type="Proteomes" id="UP001469553"/>
    </source>
</evidence>
<evidence type="ECO:0000256" key="1">
    <source>
        <dbReference type="ARBA" id="ARBA00022737"/>
    </source>
</evidence>
<feature type="compositionally biased region" description="Basic and acidic residues" evidence="2">
    <location>
        <begin position="28"/>
        <end position="50"/>
    </location>
</feature>
<dbReference type="PANTHER" id="PTHR19211:SF14">
    <property type="entry name" value="ATP-BINDING CASSETTE SUB-FAMILY F MEMBER 1"/>
    <property type="match status" value="1"/>
</dbReference>
<dbReference type="InterPro" id="IPR017871">
    <property type="entry name" value="ABC_transporter-like_CS"/>
</dbReference>
<sequence length="273" mass="31183">MGEVTFKKMYVQKQKELQKQYDKQEKKLKELKAGGKSTKQAEKQTKEALTRKQQKGKKKGAQEEESQDATELLKRPKEYTVKFTFPNPPPLSPPILGLHSVDFGYDSQKPLFKNVDFGIDMDSRICIVGPNGVGKSTLLLLLTGKLNPIKGEMRKNHRLKVGFFNQQYADQLNMEETATEYLMRNFNLPYQDSRKCLGRFGLESHAHTIQISKLSGGQKARVVFSELACHQPDVLILVRASNYLWPCFELPLLWPSLISDKTRALSTTVPTWY</sequence>
<reference evidence="4 5" key="1">
    <citation type="submission" date="2021-06" db="EMBL/GenBank/DDBJ databases">
        <authorList>
            <person name="Palmer J.M."/>
        </authorList>
    </citation>
    <scope>NUCLEOTIDE SEQUENCE [LARGE SCALE GENOMIC DNA]</scope>
    <source>
        <strain evidence="4 5">AS_MEX2019</strain>
        <tissue evidence="4">Muscle</tissue>
    </source>
</reference>
<dbReference type="Gene3D" id="3.40.50.300">
    <property type="entry name" value="P-loop containing nucleotide triphosphate hydrolases"/>
    <property type="match status" value="1"/>
</dbReference>
<keyword evidence="4" id="KW-0547">Nucleotide-binding</keyword>
<accession>A0ABV0ZHU9</accession>
<dbReference type="EMBL" id="JAHRIP010060606">
    <property type="protein sequence ID" value="MEQ2304938.1"/>
    <property type="molecule type" value="Genomic_DNA"/>
</dbReference>
<dbReference type="GO" id="GO:0005524">
    <property type="term" value="F:ATP binding"/>
    <property type="evidence" value="ECO:0007669"/>
    <property type="project" value="UniProtKB-KW"/>
</dbReference>
<dbReference type="Pfam" id="PF00005">
    <property type="entry name" value="ABC_tran"/>
    <property type="match status" value="1"/>
</dbReference>
<organism evidence="4 5">
    <name type="scientific">Ameca splendens</name>
    <dbReference type="NCBI Taxonomy" id="208324"/>
    <lineage>
        <taxon>Eukaryota</taxon>
        <taxon>Metazoa</taxon>
        <taxon>Chordata</taxon>
        <taxon>Craniata</taxon>
        <taxon>Vertebrata</taxon>
        <taxon>Euteleostomi</taxon>
        <taxon>Actinopterygii</taxon>
        <taxon>Neopterygii</taxon>
        <taxon>Teleostei</taxon>
        <taxon>Neoteleostei</taxon>
        <taxon>Acanthomorphata</taxon>
        <taxon>Ovalentaria</taxon>
        <taxon>Atherinomorphae</taxon>
        <taxon>Cyprinodontiformes</taxon>
        <taxon>Goodeidae</taxon>
        <taxon>Ameca</taxon>
    </lineage>
</organism>
<dbReference type="InterPro" id="IPR050611">
    <property type="entry name" value="ABCF"/>
</dbReference>
<comment type="caution">
    <text evidence="4">The sequence shown here is derived from an EMBL/GenBank/DDBJ whole genome shotgun (WGS) entry which is preliminary data.</text>
</comment>
<dbReference type="PROSITE" id="PS00211">
    <property type="entry name" value="ABC_TRANSPORTER_1"/>
    <property type="match status" value="1"/>
</dbReference>
<dbReference type="InterPro" id="IPR027417">
    <property type="entry name" value="P-loop_NTPase"/>
</dbReference>
<keyword evidence="1" id="KW-0677">Repeat</keyword>
<evidence type="ECO:0000313" key="4">
    <source>
        <dbReference type="EMBL" id="MEQ2304938.1"/>
    </source>
</evidence>
<gene>
    <name evidence="4" type="primary">ABCF1_1</name>
    <name evidence="4" type="ORF">AMECASPLE_032348</name>
</gene>
<dbReference type="SUPFAM" id="SSF52540">
    <property type="entry name" value="P-loop containing nucleoside triphosphate hydrolases"/>
    <property type="match status" value="1"/>
</dbReference>
<feature type="region of interest" description="Disordered" evidence="2">
    <location>
        <begin position="28"/>
        <end position="72"/>
    </location>
</feature>
<evidence type="ECO:0000256" key="2">
    <source>
        <dbReference type="SAM" id="MobiDB-lite"/>
    </source>
</evidence>
<dbReference type="PANTHER" id="PTHR19211">
    <property type="entry name" value="ATP-BINDING TRANSPORT PROTEIN-RELATED"/>
    <property type="match status" value="1"/>
</dbReference>
<name>A0ABV0ZHU9_9TELE</name>
<feature type="domain" description="ABC transporter" evidence="3">
    <location>
        <begin position="112"/>
        <end position="237"/>
    </location>
</feature>
<evidence type="ECO:0000259" key="3">
    <source>
        <dbReference type="Pfam" id="PF00005"/>
    </source>
</evidence>
<protein>
    <submittedName>
        <fullName evidence="4">ATP-binding cassette sub- F member 1</fullName>
    </submittedName>
</protein>
<dbReference type="InterPro" id="IPR003439">
    <property type="entry name" value="ABC_transporter-like_ATP-bd"/>
</dbReference>
<keyword evidence="4" id="KW-0067">ATP-binding</keyword>